<protein>
    <submittedName>
        <fullName evidence="1">Uncharacterized protein</fullName>
    </submittedName>
</protein>
<proteinExistence type="predicted"/>
<reference evidence="1 2" key="1">
    <citation type="journal article" date="2021" name="BMC Genomics">
        <title>Datura genome reveals duplications of psychoactive alkaloid biosynthetic genes and high mutation rate following tissue culture.</title>
        <authorList>
            <person name="Rajewski A."/>
            <person name="Carter-House D."/>
            <person name="Stajich J."/>
            <person name="Litt A."/>
        </authorList>
    </citation>
    <scope>NUCLEOTIDE SEQUENCE [LARGE SCALE GENOMIC DNA]</scope>
    <source>
        <strain evidence="1">AR-01</strain>
    </source>
</reference>
<keyword evidence="2" id="KW-1185">Reference proteome</keyword>
<gene>
    <name evidence="1" type="ORF">HAX54_020385</name>
</gene>
<evidence type="ECO:0000313" key="1">
    <source>
        <dbReference type="EMBL" id="MCD9561328.1"/>
    </source>
</evidence>
<dbReference type="EMBL" id="JACEIK010002462">
    <property type="protein sequence ID" value="MCD9561328.1"/>
    <property type="molecule type" value="Genomic_DNA"/>
</dbReference>
<sequence length="101" mass="11431">MPSSSRLSKKRKSREYTQLREPLSDIYSRLHAIGVIQPRKEKVIDLTHPQFDPSKRCAFHSDAQGHDIEECVALKHKNSIAKASLTVRGQSSALPTKRSIH</sequence>
<organism evidence="1 2">
    <name type="scientific">Datura stramonium</name>
    <name type="common">Jimsonweed</name>
    <name type="synonym">Common thornapple</name>
    <dbReference type="NCBI Taxonomy" id="4076"/>
    <lineage>
        <taxon>Eukaryota</taxon>
        <taxon>Viridiplantae</taxon>
        <taxon>Streptophyta</taxon>
        <taxon>Embryophyta</taxon>
        <taxon>Tracheophyta</taxon>
        <taxon>Spermatophyta</taxon>
        <taxon>Magnoliopsida</taxon>
        <taxon>eudicotyledons</taxon>
        <taxon>Gunneridae</taxon>
        <taxon>Pentapetalae</taxon>
        <taxon>asterids</taxon>
        <taxon>lamiids</taxon>
        <taxon>Solanales</taxon>
        <taxon>Solanaceae</taxon>
        <taxon>Solanoideae</taxon>
        <taxon>Datureae</taxon>
        <taxon>Datura</taxon>
    </lineage>
</organism>
<comment type="caution">
    <text evidence="1">The sequence shown here is derived from an EMBL/GenBank/DDBJ whole genome shotgun (WGS) entry which is preliminary data.</text>
</comment>
<evidence type="ECO:0000313" key="2">
    <source>
        <dbReference type="Proteomes" id="UP000823775"/>
    </source>
</evidence>
<dbReference type="Proteomes" id="UP000823775">
    <property type="component" value="Unassembled WGS sequence"/>
</dbReference>
<accession>A0ABS8UR45</accession>
<name>A0ABS8UR45_DATST</name>